<name>A0ABY5NK13_9MICO</name>
<accession>A0ABY5NK13</accession>
<organism evidence="2 3">
    <name type="scientific">Microbacterium elymi</name>
    <dbReference type="NCBI Taxonomy" id="2909587"/>
    <lineage>
        <taxon>Bacteria</taxon>
        <taxon>Bacillati</taxon>
        <taxon>Actinomycetota</taxon>
        <taxon>Actinomycetes</taxon>
        <taxon>Micrococcales</taxon>
        <taxon>Microbacteriaceae</taxon>
        <taxon>Microbacterium</taxon>
    </lineage>
</organism>
<dbReference type="Pfam" id="PF04464">
    <property type="entry name" value="Glyphos_transf"/>
    <property type="match status" value="1"/>
</dbReference>
<protein>
    <submittedName>
        <fullName evidence="2">CDP-glycerol glycerophosphotransferase family protein</fullName>
    </submittedName>
</protein>
<dbReference type="EMBL" id="CP091139">
    <property type="protein sequence ID" value="UUT35500.1"/>
    <property type="molecule type" value="Genomic_DNA"/>
</dbReference>
<evidence type="ECO:0000313" key="3">
    <source>
        <dbReference type="Proteomes" id="UP001054811"/>
    </source>
</evidence>
<dbReference type="Proteomes" id="UP001054811">
    <property type="component" value="Chromosome"/>
</dbReference>
<dbReference type="Gene3D" id="3.40.50.11820">
    <property type="match status" value="1"/>
</dbReference>
<sequence length="183" mass="19332">MPLYAAGRLATLLIPRSAGDWVFGCGAGIGDGALAVWQQTVAHGDRTVWLVGSTREQRDAAAHGIPTLPKHSLRGFWRTARARVVVVTHGFGDVNRYAIGGAFIVQLWHGIPLKRIGIDSPETVRVPAALERMPGARLAASPGGRHVPPDHPADRPDPGGIPPGPRAPRIGVLAAGRVRAGDR</sequence>
<keyword evidence="3" id="KW-1185">Reference proteome</keyword>
<evidence type="ECO:0000256" key="1">
    <source>
        <dbReference type="SAM" id="MobiDB-lite"/>
    </source>
</evidence>
<gene>
    <name evidence="2" type="ORF">L2X98_19210</name>
</gene>
<dbReference type="RefSeq" id="WP_259612106.1">
    <property type="nucleotide sequence ID" value="NZ_CP091139.2"/>
</dbReference>
<feature type="compositionally biased region" description="Basic and acidic residues" evidence="1">
    <location>
        <begin position="147"/>
        <end position="157"/>
    </location>
</feature>
<reference evidence="2" key="1">
    <citation type="submission" date="2022-01" db="EMBL/GenBank/DDBJ databases">
        <title>Microbacterium eymi and Microbacterium rhizovicinus sp. nov., isolated from the rhizospheric soil of Elymus tsukushiensis, a plant native to the Dokdo Islands, Republic of Korea.</title>
        <authorList>
            <person name="Hwang Y.J."/>
        </authorList>
    </citation>
    <scope>NUCLEOTIDE SEQUENCE</scope>
    <source>
        <strain evidence="2">KUDC0405</strain>
    </source>
</reference>
<proteinExistence type="predicted"/>
<feature type="region of interest" description="Disordered" evidence="1">
    <location>
        <begin position="138"/>
        <end position="183"/>
    </location>
</feature>
<evidence type="ECO:0000313" key="2">
    <source>
        <dbReference type="EMBL" id="UUT35500.1"/>
    </source>
</evidence>
<dbReference type="InterPro" id="IPR007554">
    <property type="entry name" value="Glycerophosphate_synth"/>
</dbReference>
<dbReference type="InterPro" id="IPR043149">
    <property type="entry name" value="TagF_N"/>
</dbReference>